<proteinExistence type="predicted"/>
<feature type="compositionally biased region" description="Basic and acidic residues" evidence="1">
    <location>
        <begin position="82"/>
        <end position="93"/>
    </location>
</feature>
<feature type="region of interest" description="Disordered" evidence="1">
    <location>
        <begin position="64"/>
        <end position="94"/>
    </location>
</feature>
<keyword evidence="3" id="KW-1185">Reference proteome</keyword>
<evidence type="ECO:0000313" key="2">
    <source>
        <dbReference type="EMBL" id="KAI5431253.1"/>
    </source>
</evidence>
<evidence type="ECO:0008006" key="4">
    <source>
        <dbReference type="Google" id="ProtNLM"/>
    </source>
</evidence>
<dbReference type="Gramene" id="Psat03G0542900-T1">
    <property type="protein sequence ID" value="KAI5431253.1"/>
    <property type="gene ID" value="KIW84_035429"/>
</dbReference>
<dbReference type="PANTHER" id="PTHR32108">
    <property type="entry name" value="DNA-DIRECTED RNA POLYMERASE SUBUNIT ALPHA"/>
    <property type="match status" value="1"/>
</dbReference>
<evidence type="ECO:0000256" key="1">
    <source>
        <dbReference type="SAM" id="MobiDB-lite"/>
    </source>
</evidence>
<protein>
    <recommendedName>
        <fullName evidence="4">Gag-pro-like protein</fullName>
    </recommendedName>
</protein>
<accession>A0A9D4Y3M3</accession>
<comment type="caution">
    <text evidence="2">The sequence shown here is derived from an EMBL/GenBank/DDBJ whole genome shotgun (WGS) entry which is preliminary data.</text>
</comment>
<sequence>MEETKRLTELTSFWGPSLDSMTTNFQNQVVIDGQVEDILKEDNKEKVVAGFPPLLPQEQRVLPHQRPAQNHQKLKQKQINKGNKDQEGRRPRYDPIPMNYAHLLPILVKAGAIVPKQIEPAKFPYNHKHDPYATCGYHAGYVGHSTETCHVLRDKIQELTDQKLLSFTPVITEGPVEKRKDYTKFQRRMDSKFNPSSFMLPNLEEACVDAVEETCPILIHALLSMSESRLGAHDMNAEIQTRNHPLPMISNLTAF</sequence>
<evidence type="ECO:0000313" key="3">
    <source>
        <dbReference type="Proteomes" id="UP001058974"/>
    </source>
</evidence>
<dbReference type="AlphaFoldDB" id="A0A9D4Y3M3"/>
<dbReference type="EMBL" id="JAMSHJ010000003">
    <property type="protein sequence ID" value="KAI5431253.1"/>
    <property type="molecule type" value="Genomic_DNA"/>
</dbReference>
<dbReference type="Proteomes" id="UP001058974">
    <property type="component" value="Chromosome 3"/>
</dbReference>
<organism evidence="2 3">
    <name type="scientific">Pisum sativum</name>
    <name type="common">Garden pea</name>
    <name type="synonym">Lathyrus oleraceus</name>
    <dbReference type="NCBI Taxonomy" id="3888"/>
    <lineage>
        <taxon>Eukaryota</taxon>
        <taxon>Viridiplantae</taxon>
        <taxon>Streptophyta</taxon>
        <taxon>Embryophyta</taxon>
        <taxon>Tracheophyta</taxon>
        <taxon>Spermatophyta</taxon>
        <taxon>Magnoliopsida</taxon>
        <taxon>eudicotyledons</taxon>
        <taxon>Gunneridae</taxon>
        <taxon>Pentapetalae</taxon>
        <taxon>rosids</taxon>
        <taxon>fabids</taxon>
        <taxon>Fabales</taxon>
        <taxon>Fabaceae</taxon>
        <taxon>Papilionoideae</taxon>
        <taxon>50 kb inversion clade</taxon>
        <taxon>NPAAA clade</taxon>
        <taxon>Hologalegina</taxon>
        <taxon>IRL clade</taxon>
        <taxon>Fabeae</taxon>
        <taxon>Lathyrus</taxon>
    </lineage>
</organism>
<reference evidence="2 3" key="1">
    <citation type="journal article" date="2022" name="Nat. Genet.">
        <title>Improved pea reference genome and pan-genome highlight genomic features and evolutionary characteristics.</title>
        <authorList>
            <person name="Yang T."/>
            <person name="Liu R."/>
            <person name="Luo Y."/>
            <person name="Hu S."/>
            <person name="Wang D."/>
            <person name="Wang C."/>
            <person name="Pandey M.K."/>
            <person name="Ge S."/>
            <person name="Xu Q."/>
            <person name="Li N."/>
            <person name="Li G."/>
            <person name="Huang Y."/>
            <person name="Saxena R.K."/>
            <person name="Ji Y."/>
            <person name="Li M."/>
            <person name="Yan X."/>
            <person name="He Y."/>
            <person name="Liu Y."/>
            <person name="Wang X."/>
            <person name="Xiang C."/>
            <person name="Varshney R.K."/>
            <person name="Ding H."/>
            <person name="Gao S."/>
            <person name="Zong X."/>
        </authorList>
    </citation>
    <scope>NUCLEOTIDE SEQUENCE [LARGE SCALE GENOMIC DNA]</scope>
    <source>
        <strain evidence="2 3">cv. Zhongwan 6</strain>
    </source>
</reference>
<dbReference type="PANTHER" id="PTHR32108:SF9">
    <property type="entry name" value="REVERSE TRANSCRIPTASE RNASE H-LIKE DOMAIN-CONTAINING PROTEIN"/>
    <property type="match status" value="1"/>
</dbReference>
<name>A0A9D4Y3M3_PEA</name>
<gene>
    <name evidence="2" type="ORF">KIW84_035429</name>
</gene>